<evidence type="ECO:0000256" key="1">
    <source>
        <dbReference type="SAM" id="Phobius"/>
    </source>
</evidence>
<keyword evidence="1" id="KW-1133">Transmembrane helix</keyword>
<evidence type="ECO:0000313" key="2">
    <source>
        <dbReference type="EMBL" id="KAF7630816.1"/>
    </source>
</evidence>
<dbReference type="EMBL" id="JABEBT010000129">
    <property type="protein sequence ID" value="KAF7630816.1"/>
    <property type="molecule type" value="Genomic_DNA"/>
</dbReference>
<accession>A0A8S9ZEE7</accession>
<protein>
    <submittedName>
        <fullName evidence="2">Uncharacterized protein</fullName>
    </submittedName>
</protein>
<sequence>MYLFICLFLSQYNLFLASLSPFLICFILFNNLNIIIHQFLQRILHNLYLQHSDHKSHKIR</sequence>
<name>A0A8S9ZEE7_9BILA</name>
<evidence type="ECO:0000313" key="3">
    <source>
        <dbReference type="Proteomes" id="UP000605970"/>
    </source>
</evidence>
<keyword evidence="1" id="KW-0812">Transmembrane</keyword>
<reference evidence="2" key="1">
    <citation type="journal article" date="2020" name="Ecol. Evol.">
        <title>Genome structure and content of the rice root-knot nematode (Meloidogyne graminicola).</title>
        <authorList>
            <person name="Phan N.T."/>
            <person name="Danchin E.G.J."/>
            <person name="Klopp C."/>
            <person name="Perfus-Barbeoch L."/>
            <person name="Kozlowski D.K."/>
            <person name="Koutsovoulos G.D."/>
            <person name="Lopez-Roques C."/>
            <person name="Bouchez O."/>
            <person name="Zahm M."/>
            <person name="Besnard G."/>
            <person name="Bellafiore S."/>
        </authorList>
    </citation>
    <scope>NUCLEOTIDE SEQUENCE</scope>
    <source>
        <strain evidence="2">VN-18</strain>
    </source>
</reference>
<organism evidence="2 3">
    <name type="scientific">Meloidogyne graminicola</name>
    <dbReference type="NCBI Taxonomy" id="189291"/>
    <lineage>
        <taxon>Eukaryota</taxon>
        <taxon>Metazoa</taxon>
        <taxon>Ecdysozoa</taxon>
        <taxon>Nematoda</taxon>
        <taxon>Chromadorea</taxon>
        <taxon>Rhabditida</taxon>
        <taxon>Tylenchina</taxon>
        <taxon>Tylenchomorpha</taxon>
        <taxon>Tylenchoidea</taxon>
        <taxon>Meloidogynidae</taxon>
        <taxon>Meloidogyninae</taxon>
        <taxon>Meloidogyne</taxon>
    </lineage>
</organism>
<proteinExistence type="predicted"/>
<keyword evidence="1" id="KW-0472">Membrane</keyword>
<keyword evidence="3" id="KW-1185">Reference proteome</keyword>
<comment type="caution">
    <text evidence="2">The sequence shown here is derived from an EMBL/GenBank/DDBJ whole genome shotgun (WGS) entry which is preliminary data.</text>
</comment>
<dbReference type="Proteomes" id="UP000605970">
    <property type="component" value="Unassembled WGS sequence"/>
</dbReference>
<gene>
    <name evidence="2" type="ORF">Mgra_00008916</name>
</gene>
<dbReference type="AlphaFoldDB" id="A0A8S9ZEE7"/>
<feature type="transmembrane region" description="Helical" evidence="1">
    <location>
        <begin position="12"/>
        <end position="32"/>
    </location>
</feature>